<keyword evidence="2" id="KW-1185">Reference proteome</keyword>
<dbReference type="Pfam" id="PF03928">
    <property type="entry name" value="HbpS-like"/>
    <property type="match status" value="1"/>
</dbReference>
<dbReference type="STRING" id="419479.SAMN04488563_5934"/>
<dbReference type="Proteomes" id="UP000182977">
    <property type="component" value="Chromosome I"/>
</dbReference>
<dbReference type="OrthoDB" id="9815788at2"/>
<reference evidence="2" key="1">
    <citation type="submission" date="2016-10" db="EMBL/GenBank/DDBJ databases">
        <authorList>
            <person name="Varghese N."/>
            <person name="Submissions S."/>
        </authorList>
    </citation>
    <scope>NUCLEOTIDE SEQUENCE [LARGE SCALE GENOMIC DNA]</scope>
    <source>
        <strain evidence="2">DSM 45079</strain>
    </source>
</reference>
<dbReference type="Gene3D" id="3.30.450.150">
    <property type="entry name" value="Haem-degrading domain"/>
    <property type="match status" value="1"/>
</dbReference>
<name>A0A1H2LDL2_9ACTN</name>
<dbReference type="RefSeq" id="WP_046771995.1">
    <property type="nucleotide sequence ID" value="NZ_LBMC01000054.1"/>
</dbReference>
<dbReference type="InterPro" id="IPR005624">
    <property type="entry name" value="PduO/GlcC-like"/>
</dbReference>
<gene>
    <name evidence="1" type="ORF">SAMN04488563_5934</name>
</gene>
<protein>
    <submittedName>
        <fullName evidence="1">Uncharacterized conserved protein GlcG, DUF336 family</fullName>
    </submittedName>
</protein>
<accession>A0A1H2LDL2</accession>
<dbReference type="EMBL" id="LT629791">
    <property type="protein sequence ID" value="SDU79130.1"/>
    <property type="molecule type" value="Genomic_DNA"/>
</dbReference>
<dbReference type="PANTHER" id="PTHR34309">
    <property type="entry name" value="SLR1406 PROTEIN"/>
    <property type="match status" value="1"/>
</dbReference>
<dbReference type="PANTHER" id="PTHR34309:SF10">
    <property type="entry name" value="SLR1406 PROTEIN"/>
    <property type="match status" value="1"/>
</dbReference>
<dbReference type="AlphaFoldDB" id="A0A1H2LDL2"/>
<dbReference type="InterPro" id="IPR052517">
    <property type="entry name" value="GlcG_carb_metab_protein"/>
</dbReference>
<proteinExistence type="predicted"/>
<evidence type="ECO:0000313" key="1">
    <source>
        <dbReference type="EMBL" id="SDU79130.1"/>
    </source>
</evidence>
<dbReference type="SUPFAM" id="SSF143744">
    <property type="entry name" value="GlcG-like"/>
    <property type="match status" value="1"/>
</dbReference>
<sequence length="145" mass="14219">MLGLAAARTIVAEALDHARSLDLPPMTVAVLDAGGHLVTFVREDGSSLYREAIARGKAMGALGMGTGSRTLQARAAAHPEFINAVTVLAGGALVPVPGGVLIRSDDAGRLVGAVGVSGHLPDADEACAVAGIVAAGLSADTGAGS</sequence>
<organism evidence="1 2">
    <name type="scientific">Jiangella alkaliphila</name>
    <dbReference type="NCBI Taxonomy" id="419479"/>
    <lineage>
        <taxon>Bacteria</taxon>
        <taxon>Bacillati</taxon>
        <taxon>Actinomycetota</taxon>
        <taxon>Actinomycetes</taxon>
        <taxon>Jiangellales</taxon>
        <taxon>Jiangellaceae</taxon>
        <taxon>Jiangella</taxon>
    </lineage>
</organism>
<dbReference type="InterPro" id="IPR038084">
    <property type="entry name" value="PduO/GlcC-like_sf"/>
</dbReference>
<evidence type="ECO:0000313" key="2">
    <source>
        <dbReference type="Proteomes" id="UP000182977"/>
    </source>
</evidence>